<dbReference type="InterPro" id="IPR042099">
    <property type="entry name" value="ANL_N_sf"/>
</dbReference>
<dbReference type="AlphaFoldDB" id="Q55182"/>
<dbReference type="KEGG" id="syn:slr0492"/>
<evidence type="ECO:0000259" key="3">
    <source>
        <dbReference type="Pfam" id="PF00501"/>
    </source>
</evidence>
<dbReference type="InParanoid" id="Q55182"/>
<keyword evidence="6" id="KW-1185">Reference proteome</keyword>
<dbReference type="PaxDb" id="1148-1001179"/>
<dbReference type="PIR" id="S74404">
    <property type="entry name" value="S74404"/>
</dbReference>
<protein>
    <submittedName>
        <fullName evidence="5">O-succinylbenzoic acid--CoA ligase</fullName>
    </submittedName>
</protein>
<evidence type="ECO:0000256" key="1">
    <source>
        <dbReference type="ARBA" id="ARBA00006432"/>
    </source>
</evidence>
<evidence type="ECO:0000259" key="4">
    <source>
        <dbReference type="Pfam" id="PF13193"/>
    </source>
</evidence>
<dbReference type="EMBL" id="BA000022">
    <property type="protein sequence ID" value="BAA10322.1"/>
    <property type="molecule type" value="Genomic_DNA"/>
</dbReference>
<keyword evidence="2 5" id="KW-0436">Ligase</keyword>
<dbReference type="CDD" id="cd17630">
    <property type="entry name" value="OSB_MenE-like"/>
    <property type="match status" value="1"/>
</dbReference>
<gene>
    <name evidence="5" type="primary">menE</name>
</gene>
<dbReference type="NCBIfam" id="NF005660">
    <property type="entry name" value="PRK07445.1-2"/>
    <property type="match status" value="1"/>
</dbReference>
<dbReference type="InterPro" id="IPR045851">
    <property type="entry name" value="AMP-bd_C_sf"/>
</dbReference>
<dbReference type="Pfam" id="PF00501">
    <property type="entry name" value="AMP-binding"/>
    <property type="match status" value="1"/>
</dbReference>
<evidence type="ECO:0000313" key="6">
    <source>
        <dbReference type="Proteomes" id="UP000001425"/>
    </source>
</evidence>
<reference evidence="5 6" key="1">
    <citation type="journal article" date="1995" name="DNA Res.">
        <title>Sequence analysis of the genome of the unicellular cyanobacterium Synechocystis sp. strain PCC6803. I. Sequence features in the 1 Mb region from map positions 64% to 92% of the genome.</title>
        <authorList>
            <person name="Kaneko T."/>
            <person name="Tanaka A."/>
            <person name="Sato S."/>
            <person name="Kotani H."/>
            <person name="Sazuka T."/>
            <person name="Miyajima N."/>
            <person name="Sugiura M."/>
            <person name="Tabata S."/>
        </authorList>
    </citation>
    <scope>NUCLEOTIDE SEQUENCE [LARGE SCALE GENOMIC DNA]</scope>
    <source>
        <strain evidence="6">ATCC 27184 / PCC 6803 / Kazusa</strain>
    </source>
</reference>
<dbReference type="PhylomeDB" id="Q55182"/>
<feature type="domain" description="AMP-dependent synthetase/ligase" evidence="3">
    <location>
        <begin position="141"/>
        <end position="356"/>
    </location>
</feature>
<sequence>MSMQFMETGMPDLLNSPQAIASALEFSLKNGLGILGQELPLDWQIWEEEYEQSLTGIESPQILLAETNVGKFWAAVVAFLRVGRGTLFIANHQWQQREWQQVAQFLQPDRLWGSLMWQQQWLKLTDSNSELTSVHHKTNTPKNQLEGKSPELLIGFPTGGSSGTIRFALHSPQTLTMAVDGLKQFLGPLLPRNGQINSFCLLPLYHVGGFMQWWRSALTGGNFSPLDYSLVKQSAPPFPPDYVTSLVPTQLEYLLDRHGAWLKNFRLIFLGGAPAWPALLAKAKTASLNLAPTYGMTETAAQIATLTPAEFLAGQTGVGKLLPHVQLTITNSKDEMVAPGTVGLINIQSRALFKGYVPQNENSSREIFTTGDLGYCHNGYLHITGRRGRRLISGGENIDPEDIEALLLDRHLVQDVVIVGVGDRHWGEMLVAVYVPNPGPGNDVSTLSQCVKAQLSKPKCPKHWLPVSTLRRSPLGKLNYQFWQTWATEQLGVEEEE</sequence>
<proteinExistence type="inferred from homology"/>
<dbReference type="STRING" id="1148.gene:10499822"/>
<dbReference type="BioCyc" id="MetaCyc:MONOMER-13898"/>
<evidence type="ECO:0000313" key="5">
    <source>
        <dbReference type="EMBL" id="BAA10322.1"/>
    </source>
</evidence>
<feature type="domain" description="AMP-binding enzyme C-terminal" evidence="4">
    <location>
        <begin position="403"/>
        <end position="477"/>
    </location>
</feature>
<dbReference type="eggNOG" id="COG0318">
    <property type="taxonomic scope" value="Bacteria"/>
</dbReference>
<dbReference type="PANTHER" id="PTHR43201:SF5">
    <property type="entry name" value="MEDIUM-CHAIN ACYL-COA LIGASE ACSF2, MITOCHONDRIAL"/>
    <property type="match status" value="1"/>
</dbReference>
<dbReference type="Pfam" id="PF13193">
    <property type="entry name" value="AMP-binding_C"/>
    <property type="match status" value="1"/>
</dbReference>
<name>Q55182_SYNY3</name>
<dbReference type="FunCoup" id="Q55182">
    <property type="interactions" value="120"/>
</dbReference>
<organism evidence="5 6">
    <name type="scientific">Synechocystis sp. (strain ATCC 27184 / PCC 6803 / Kazusa)</name>
    <dbReference type="NCBI Taxonomy" id="1111708"/>
    <lineage>
        <taxon>Bacteria</taxon>
        <taxon>Bacillati</taxon>
        <taxon>Cyanobacteriota</taxon>
        <taxon>Cyanophyceae</taxon>
        <taxon>Synechococcales</taxon>
        <taxon>Merismopediaceae</taxon>
        <taxon>Synechocystis</taxon>
    </lineage>
</organism>
<dbReference type="GO" id="GO:0004467">
    <property type="term" value="F:long-chain fatty acid-CoA ligase activity"/>
    <property type="evidence" value="ECO:0000318"/>
    <property type="project" value="GO_Central"/>
</dbReference>
<comment type="similarity">
    <text evidence="1">Belongs to the ATP-dependent AMP-binding enzyme family.</text>
</comment>
<dbReference type="InterPro" id="IPR025110">
    <property type="entry name" value="AMP-bd_C"/>
</dbReference>
<dbReference type="PANTHER" id="PTHR43201">
    <property type="entry name" value="ACYL-COA SYNTHETASE"/>
    <property type="match status" value="1"/>
</dbReference>
<dbReference type="Gene3D" id="3.30.300.30">
    <property type="match status" value="1"/>
</dbReference>
<reference evidence="5 6" key="2">
    <citation type="journal article" date="1996" name="DNA Res.">
        <title>Sequence analysis of the genome of the unicellular cyanobacterium Synechocystis sp. strain PCC6803. II. Sequence determination of the entire genome and assignment of potential protein-coding regions.</title>
        <authorList>
            <person name="Kaneko T."/>
            <person name="Sato S."/>
            <person name="Kotani H."/>
            <person name="Tanaka A."/>
            <person name="Asamizu E."/>
            <person name="Nakamura Y."/>
            <person name="Miyajima N."/>
            <person name="Hirosawa M."/>
            <person name="Sugiura M."/>
            <person name="Sasamoto S."/>
            <person name="Kimura T."/>
            <person name="Hosouchi T."/>
            <person name="Matsuno A."/>
            <person name="Muraki A."/>
            <person name="Nakazaki N."/>
            <person name="Naruo K."/>
            <person name="Okumura S."/>
            <person name="Shimpo S."/>
            <person name="Takeuchi C."/>
            <person name="Wada T."/>
            <person name="Watanabe A."/>
            <person name="Yamada M."/>
            <person name="Yasuda M."/>
            <person name="Tabata S."/>
        </authorList>
    </citation>
    <scope>NUCLEOTIDE SEQUENCE [LARGE SCALE GENOMIC DNA]</scope>
    <source>
        <strain evidence="6">ATCC 27184 / PCC 6803 / Kazusa</strain>
    </source>
</reference>
<dbReference type="GO" id="GO:0016020">
    <property type="term" value="C:membrane"/>
    <property type="evidence" value="ECO:0000318"/>
    <property type="project" value="GO_Central"/>
</dbReference>
<dbReference type="EnsemblBacteria" id="BAA10322">
    <property type="protein sequence ID" value="BAA10322"/>
    <property type="gene ID" value="BAA10322"/>
</dbReference>
<dbReference type="SUPFAM" id="SSF56801">
    <property type="entry name" value="Acetyl-CoA synthetase-like"/>
    <property type="match status" value="1"/>
</dbReference>
<evidence type="ECO:0000256" key="2">
    <source>
        <dbReference type="ARBA" id="ARBA00022598"/>
    </source>
</evidence>
<dbReference type="Gene3D" id="3.40.50.12780">
    <property type="entry name" value="N-terminal domain of ligase-like"/>
    <property type="match status" value="1"/>
</dbReference>
<dbReference type="InterPro" id="IPR000873">
    <property type="entry name" value="AMP-dep_synth/lig_dom"/>
</dbReference>
<accession>Q55182</accession>
<dbReference type="Proteomes" id="UP000001425">
    <property type="component" value="Chromosome"/>
</dbReference>